<protein>
    <submittedName>
        <fullName evidence="2">Putative secreted peptide</fullName>
    </submittedName>
</protein>
<evidence type="ECO:0000256" key="1">
    <source>
        <dbReference type="SAM" id="SignalP"/>
    </source>
</evidence>
<accession>A0A2M3ZWH7</accession>
<proteinExistence type="predicted"/>
<feature type="signal peptide" evidence="1">
    <location>
        <begin position="1"/>
        <end position="17"/>
    </location>
</feature>
<dbReference type="AlphaFoldDB" id="A0A2M3ZWH7"/>
<feature type="chain" id="PRO_5014630219" evidence="1">
    <location>
        <begin position="18"/>
        <end position="75"/>
    </location>
</feature>
<reference evidence="2" key="1">
    <citation type="submission" date="2018-01" db="EMBL/GenBank/DDBJ databases">
        <title>An insight into the sialome of Amazonian anophelines.</title>
        <authorList>
            <person name="Ribeiro J.M."/>
            <person name="Scarpassa V."/>
            <person name="Calvo E."/>
        </authorList>
    </citation>
    <scope>NUCLEOTIDE SEQUENCE</scope>
    <source>
        <tissue evidence="2">Salivary glands</tissue>
    </source>
</reference>
<name>A0A2M3ZWH7_9DIPT</name>
<keyword evidence="1" id="KW-0732">Signal</keyword>
<organism evidence="2">
    <name type="scientific">Anopheles braziliensis</name>
    <dbReference type="NCBI Taxonomy" id="58242"/>
    <lineage>
        <taxon>Eukaryota</taxon>
        <taxon>Metazoa</taxon>
        <taxon>Ecdysozoa</taxon>
        <taxon>Arthropoda</taxon>
        <taxon>Hexapoda</taxon>
        <taxon>Insecta</taxon>
        <taxon>Pterygota</taxon>
        <taxon>Neoptera</taxon>
        <taxon>Endopterygota</taxon>
        <taxon>Diptera</taxon>
        <taxon>Nematocera</taxon>
        <taxon>Culicoidea</taxon>
        <taxon>Culicidae</taxon>
        <taxon>Anophelinae</taxon>
        <taxon>Anopheles</taxon>
    </lineage>
</organism>
<dbReference type="EMBL" id="GGFM01012007">
    <property type="protein sequence ID" value="MBW32758.1"/>
    <property type="molecule type" value="Transcribed_RNA"/>
</dbReference>
<sequence>MIVLFVVFWRCIASTHSADSISPSPSLHIIHVLDRSTWAMCRPTASASNTRNTLGTSQSHRAIAINWLSKTQPEP</sequence>
<evidence type="ECO:0000313" key="2">
    <source>
        <dbReference type="EMBL" id="MBW32758.1"/>
    </source>
</evidence>